<gene>
    <name evidence="2" type="ORF">NDN08_007522</name>
</gene>
<dbReference type="GO" id="GO:0006900">
    <property type="term" value="P:vesicle budding from membrane"/>
    <property type="evidence" value="ECO:0007669"/>
    <property type="project" value="TreeGrafter"/>
</dbReference>
<evidence type="ECO:0000256" key="1">
    <source>
        <dbReference type="SAM" id="MobiDB-lite"/>
    </source>
</evidence>
<dbReference type="Pfam" id="PF25880">
    <property type="entry name" value="WHD_CHMP7_1st"/>
    <property type="match status" value="1"/>
</dbReference>
<feature type="compositionally biased region" description="Polar residues" evidence="1">
    <location>
        <begin position="452"/>
        <end position="476"/>
    </location>
</feature>
<dbReference type="PANTHER" id="PTHR22761">
    <property type="entry name" value="CHARGED MULTIVESICULAR BODY PROTEIN"/>
    <property type="match status" value="1"/>
</dbReference>
<dbReference type="Gene3D" id="6.10.140.1230">
    <property type="match status" value="1"/>
</dbReference>
<dbReference type="Pfam" id="PF03357">
    <property type="entry name" value="Snf7"/>
    <property type="match status" value="1"/>
</dbReference>
<feature type="compositionally biased region" description="Basic and acidic residues" evidence="1">
    <location>
        <begin position="496"/>
        <end position="513"/>
    </location>
</feature>
<feature type="compositionally biased region" description="Polar residues" evidence="1">
    <location>
        <begin position="428"/>
        <end position="442"/>
    </location>
</feature>
<accession>A0AAV8UXT6</accession>
<feature type="compositionally biased region" description="Basic and acidic residues" evidence="1">
    <location>
        <begin position="384"/>
        <end position="395"/>
    </location>
</feature>
<evidence type="ECO:0000313" key="3">
    <source>
        <dbReference type="Proteomes" id="UP001157974"/>
    </source>
</evidence>
<reference evidence="2 3" key="1">
    <citation type="journal article" date="2023" name="Nat. Commun.">
        <title>Origin of minicircular mitochondrial genomes in red algae.</title>
        <authorList>
            <person name="Lee Y."/>
            <person name="Cho C.H."/>
            <person name="Lee Y.M."/>
            <person name="Park S.I."/>
            <person name="Yang J.H."/>
            <person name="West J.A."/>
            <person name="Bhattacharya D."/>
            <person name="Yoon H.S."/>
        </authorList>
    </citation>
    <scope>NUCLEOTIDE SEQUENCE [LARGE SCALE GENOMIC DNA]</scope>
    <source>
        <strain evidence="2 3">CCMP1338</strain>
        <tissue evidence="2">Whole cell</tissue>
    </source>
</reference>
<dbReference type="InterPro" id="IPR005024">
    <property type="entry name" value="Snf7_fam"/>
</dbReference>
<evidence type="ECO:0000313" key="2">
    <source>
        <dbReference type="EMBL" id="KAJ8907410.1"/>
    </source>
</evidence>
<feature type="region of interest" description="Disordered" evidence="1">
    <location>
        <begin position="384"/>
        <end position="403"/>
    </location>
</feature>
<dbReference type="GO" id="GO:0032511">
    <property type="term" value="P:late endosome to vacuole transport via multivesicular body sorting pathway"/>
    <property type="evidence" value="ECO:0007669"/>
    <property type="project" value="TreeGrafter"/>
</dbReference>
<sequence>MIDSGKSEELKALIVDKDPVDLEMLWSAELPPEKETNPILWNELINWFTETVLVVTAEPGRLVATKEELLRRLEWSGRLPKSGSRIVSELVAKGELIRPPELIDYARVVYLPETAAAKAGSAMKTMWRWATRYLSTNPSTAGVLCAKSNLERRAADVEVQISGGSYTDSLKLLEEVAEEECNGDIREAIALAAYQTSKRKWQTAEIAPGKYAVKSCSEQLTSNDVQVLSMKTTLRALRVQEQQLEEVLQSHVASAKTAYGNMSLPEKTRKSRASAFMQRSKMTEKQIDHLIVLSRNIETALSSVDEAHSTMDAVETLEQSMKVLQDVQIDVDRLDDLMVDMEGHMETNAQINAAFSQRSQTDVDDDDAIEKQLESLAAELEKTKISPVGRSEEPPNIRLPSDVLTQSAAVENRIPGLAMNGEAPAASSGLSENPAQSDQSDAFGSFGAAEVTNDSTVLNTEESSPPQDANSSQPSVRPNLETAKRRVGVTTSTVQAEKREAPHQAEEKEPMPA</sequence>
<organism evidence="2 3">
    <name type="scientific">Rhodosorus marinus</name>
    <dbReference type="NCBI Taxonomy" id="101924"/>
    <lineage>
        <taxon>Eukaryota</taxon>
        <taxon>Rhodophyta</taxon>
        <taxon>Stylonematophyceae</taxon>
        <taxon>Stylonematales</taxon>
        <taxon>Stylonemataceae</taxon>
        <taxon>Rhodosorus</taxon>
    </lineage>
</organism>
<feature type="region of interest" description="Disordered" evidence="1">
    <location>
        <begin position="419"/>
        <end position="513"/>
    </location>
</feature>
<dbReference type="Proteomes" id="UP001157974">
    <property type="component" value="Unassembled WGS sequence"/>
</dbReference>
<comment type="caution">
    <text evidence="2">The sequence shown here is derived from an EMBL/GenBank/DDBJ whole genome shotgun (WGS) entry which is preliminary data.</text>
</comment>
<dbReference type="EMBL" id="JAMWBK010000002">
    <property type="protein sequence ID" value="KAJ8907410.1"/>
    <property type="molecule type" value="Genomic_DNA"/>
</dbReference>
<dbReference type="GO" id="GO:0005771">
    <property type="term" value="C:multivesicular body"/>
    <property type="evidence" value="ECO:0007669"/>
    <property type="project" value="TreeGrafter"/>
</dbReference>
<dbReference type="AlphaFoldDB" id="A0AAV8UXT6"/>
<proteinExistence type="predicted"/>
<keyword evidence="3" id="KW-1185">Reference proteome</keyword>
<name>A0AAV8UXT6_9RHOD</name>
<evidence type="ECO:0008006" key="4">
    <source>
        <dbReference type="Google" id="ProtNLM"/>
    </source>
</evidence>
<protein>
    <recommendedName>
        <fullName evidence="4">Charged multivesicular body protein 7</fullName>
    </recommendedName>
</protein>